<sequence>MIISQWSTPAPKFHTFQSCCKKEPFRCGFVAPPFPQFRRRRAACFNGLSTHSASVDSMRKLWAALLPMALGDGELFLSSSTTPALQTSSLDPSNMTYDCNPYLGTQYLIIGNGNGISSDGCTDSWDLYEIFLYDENGDSIYVTATSDDQDSGYEAFKAVDGSLTSFWAGDHDIGMSCGCWQSEKKDGQSILLYLQGNRKVSRIQLHQGGANDPWAVSKIRLHCAASFQANPLPLDISHGMTEITCNADGCGVTSMSIPYQHTCNGASMDKFSMLLVVLVLGQRLFA</sequence>
<protein>
    <submittedName>
        <fullName evidence="1">Uncharacterized protein</fullName>
    </submittedName>
</protein>
<proteinExistence type="predicted"/>
<comment type="caution">
    <text evidence="1">The sequence shown here is derived from an EMBL/GenBank/DDBJ whole genome shotgun (WGS) entry which is preliminary data.</text>
</comment>
<dbReference type="Proteomes" id="UP001642484">
    <property type="component" value="Unassembled WGS sequence"/>
</dbReference>
<dbReference type="InterPro" id="IPR008979">
    <property type="entry name" value="Galactose-bd-like_sf"/>
</dbReference>
<evidence type="ECO:0000313" key="2">
    <source>
        <dbReference type="Proteomes" id="UP001642484"/>
    </source>
</evidence>
<accession>A0ABP0Q9Z8</accession>
<keyword evidence="2" id="KW-1185">Reference proteome</keyword>
<dbReference type="EMBL" id="CAXAMN010024239">
    <property type="protein sequence ID" value="CAK9084819.1"/>
    <property type="molecule type" value="Genomic_DNA"/>
</dbReference>
<reference evidence="1 2" key="1">
    <citation type="submission" date="2024-02" db="EMBL/GenBank/DDBJ databases">
        <authorList>
            <person name="Chen Y."/>
            <person name="Shah S."/>
            <person name="Dougan E. K."/>
            <person name="Thang M."/>
            <person name="Chan C."/>
        </authorList>
    </citation>
    <scope>NUCLEOTIDE SEQUENCE [LARGE SCALE GENOMIC DNA]</scope>
</reference>
<dbReference type="SUPFAM" id="SSF49785">
    <property type="entry name" value="Galactose-binding domain-like"/>
    <property type="match status" value="1"/>
</dbReference>
<evidence type="ECO:0000313" key="1">
    <source>
        <dbReference type="EMBL" id="CAK9084819.1"/>
    </source>
</evidence>
<organism evidence="1 2">
    <name type="scientific">Durusdinium trenchii</name>
    <dbReference type="NCBI Taxonomy" id="1381693"/>
    <lineage>
        <taxon>Eukaryota</taxon>
        <taxon>Sar</taxon>
        <taxon>Alveolata</taxon>
        <taxon>Dinophyceae</taxon>
        <taxon>Suessiales</taxon>
        <taxon>Symbiodiniaceae</taxon>
        <taxon>Durusdinium</taxon>
    </lineage>
</organism>
<name>A0ABP0Q9Z8_9DINO</name>
<dbReference type="Gene3D" id="2.60.120.260">
    <property type="entry name" value="Galactose-binding domain-like"/>
    <property type="match status" value="1"/>
</dbReference>
<gene>
    <name evidence="1" type="ORF">CCMP2556_LOCUS41224</name>
</gene>